<evidence type="ECO:0000256" key="1">
    <source>
        <dbReference type="ARBA" id="ARBA00022603"/>
    </source>
</evidence>
<dbReference type="GO" id="GO:0003723">
    <property type="term" value="F:RNA binding"/>
    <property type="evidence" value="ECO:0007669"/>
    <property type="project" value="InterPro"/>
</dbReference>
<organism evidence="4">
    <name type="scientific">marine sediment metagenome</name>
    <dbReference type="NCBI Taxonomy" id="412755"/>
    <lineage>
        <taxon>unclassified sequences</taxon>
        <taxon>metagenomes</taxon>
        <taxon>ecological metagenomes</taxon>
    </lineage>
</organism>
<reference evidence="4" key="1">
    <citation type="journal article" date="2015" name="Nature">
        <title>Complex archaea that bridge the gap between prokaryotes and eukaryotes.</title>
        <authorList>
            <person name="Spang A."/>
            <person name="Saw J.H."/>
            <person name="Jorgensen S.L."/>
            <person name="Zaremba-Niedzwiedzka K."/>
            <person name="Martijn J."/>
            <person name="Lind A.E."/>
            <person name="van Eijk R."/>
            <person name="Schleper C."/>
            <person name="Guy L."/>
            <person name="Ettema T.J."/>
        </authorList>
    </citation>
    <scope>NUCLEOTIDE SEQUENCE</scope>
</reference>
<proteinExistence type="predicted"/>
<keyword evidence="2" id="KW-0808">Transferase</keyword>
<dbReference type="PANTHER" id="PTHR43191:SF7">
    <property type="entry name" value="OBP33PEP LIKE PROTEIN"/>
    <property type="match status" value="1"/>
</dbReference>
<dbReference type="GO" id="GO:0008173">
    <property type="term" value="F:RNA methyltransferase activity"/>
    <property type="evidence" value="ECO:0007669"/>
    <property type="project" value="InterPro"/>
</dbReference>
<dbReference type="InterPro" id="IPR051259">
    <property type="entry name" value="rRNA_Methyltransferase"/>
</dbReference>
<sequence length="194" mass="21927">MGTEHDQDALLRGVDGSSVVDTRNVADEFKGVDLDVIRDVLEGRRRPFATLILNIDYDLNISTIVRSHNAFCGQEIFYIGRRKFNRKGCVGTYLYENITYFPDLEEALASIPSDYTWIGVDNRPGAVPMSSFDWCERPLFVFGHEKEGLDFIPELPYNCEQVVYIPQTGSVRSLNVGVAAGITMYDFCMKKGYV</sequence>
<dbReference type="AlphaFoldDB" id="A0A0F9F9X5"/>
<dbReference type="Gene3D" id="3.40.1280.10">
    <property type="match status" value="1"/>
</dbReference>
<feature type="domain" description="tRNA/rRNA methyltransferase SpoU type" evidence="3">
    <location>
        <begin position="52"/>
        <end position="185"/>
    </location>
</feature>
<protein>
    <recommendedName>
        <fullName evidence="3">tRNA/rRNA methyltransferase SpoU type domain-containing protein</fullName>
    </recommendedName>
</protein>
<keyword evidence="1" id="KW-0489">Methyltransferase</keyword>
<gene>
    <name evidence="4" type="ORF">LCGC14_2268730</name>
</gene>
<comment type="caution">
    <text evidence="4">The sequence shown here is derived from an EMBL/GenBank/DDBJ whole genome shotgun (WGS) entry which is preliminary data.</text>
</comment>
<dbReference type="Pfam" id="PF00588">
    <property type="entry name" value="SpoU_methylase"/>
    <property type="match status" value="1"/>
</dbReference>
<accession>A0A0F9F9X5</accession>
<name>A0A0F9F9X5_9ZZZZ</name>
<dbReference type="GO" id="GO:0006396">
    <property type="term" value="P:RNA processing"/>
    <property type="evidence" value="ECO:0007669"/>
    <property type="project" value="InterPro"/>
</dbReference>
<evidence type="ECO:0000256" key="2">
    <source>
        <dbReference type="ARBA" id="ARBA00022679"/>
    </source>
</evidence>
<evidence type="ECO:0000259" key="3">
    <source>
        <dbReference type="Pfam" id="PF00588"/>
    </source>
</evidence>
<dbReference type="PANTHER" id="PTHR43191">
    <property type="entry name" value="RRNA METHYLTRANSFERASE 3"/>
    <property type="match status" value="1"/>
</dbReference>
<dbReference type="InterPro" id="IPR001537">
    <property type="entry name" value="SpoU_MeTrfase"/>
</dbReference>
<dbReference type="InterPro" id="IPR029028">
    <property type="entry name" value="Alpha/beta_knot_MTases"/>
</dbReference>
<dbReference type="EMBL" id="LAZR01031319">
    <property type="protein sequence ID" value="KKL54105.1"/>
    <property type="molecule type" value="Genomic_DNA"/>
</dbReference>
<dbReference type="GO" id="GO:0032259">
    <property type="term" value="P:methylation"/>
    <property type="evidence" value="ECO:0007669"/>
    <property type="project" value="UniProtKB-KW"/>
</dbReference>
<dbReference type="SUPFAM" id="SSF75217">
    <property type="entry name" value="alpha/beta knot"/>
    <property type="match status" value="1"/>
</dbReference>
<evidence type="ECO:0000313" key="4">
    <source>
        <dbReference type="EMBL" id="KKL54105.1"/>
    </source>
</evidence>
<dbReference type="InterPro" id="IPR029026">
    <property type="entry name" value="tRNA_m1G_MTases_N"/>
</dbReference>